<keyword evidence="1" id="KW-0732">Signal</keyword>
<accession>A0A6G1Q2F6</accession>
<dbReference type="AlphaFoldDB" id="A0A6G1Q2F6"/>
<reference evidence="2 3" key="1">
    <citation type="submission" date="2019-02" db="EMBL/GenBank/DDBJ databases">
        <title>Opniocepnalus argus genome.</title>
        <authorList>
            <person name="Zhou C."/>
            <person name="Xiao S."/>
        </authorList>
    </citation>
    <scope>NUCLEOTIDE SEQUENCE [LARGE SCALE GENOMIC DNA]</scope>
    <source>
        <strain evidence="2">OARG1902GOOAL</strain>
        <tissue evidence="2">Muscle</tissue>
    </source>
</reference>
<keyword evidence="3" id="KW-1185">Reference proteome</keyword>
<name>A0A6G1Q2F6_CHAAH</name>
<evidence type="ECO:0000313" key="3">
    <source>
        <dbReference type="Proteomes" id="UP000503349"/>
    </source>
</evidence>
<sequence length="74" mass="8150">MQRPRGGGRTENIGVFWCVLVPFTEMLHVHLSAKVNAHACHFTFTRIPIGVRAASLGPTKSLACAVFLSERLML</sequence>
<evidence type="ECO:0000313" key="2">
    <source>
        <dbReference type="EMBL" id="KAF3696553.1"/>
    </source>
</evidence>
<dbReference type="Proteomes" id="UP000503349">
    <property type="component" value="Chromosome 12"/>
</dbReference>
<evidence type="ECO:0008006" key="4">
    <source>
        <dbReference type="Google" id="ProtNLM"/>
    </source>
</evidence>
<feature type="signal peptide" evidence="1">
    <location>
        <begin position="1"/>
        <end position="26"/>
    </location>
</feature>
<dbReference type="EMBL" id="CM015723">
    <property type="protein sequence ID" value="KAF3696553.1"/>
    <property type="molecule type" value="Genomic_DNA"/>
</dbReference>
<evidence type="ECO:0000256" key="1">
    <source>
        <dbReference type="SAM" id="SignalP"/>
    </source>
</evidence>
<feature type="chain" id="PRO_5026128436" description="Secreted protein" evidence="1">
    <location>
        <begin position="27"/>
        <end position="74"/>
    </location>
</feature>
<organism evidence="2 3">
    <name type="scientific">Channa argus</name>
    <name type="common">Northern snakehead</name>
    <name type="synonym">Ophicephalus argus</name>
    <dbReference type="NCBI Taxonomy" id="215402"/>
    <lineage>
        <taxon>Eukaryota</taxon>
        <taxon>Metazoa</taxon>
        <taxon>Chordata</taxon>
        <taxon>Craniata</taxon>
        <taxon>Vertebrata</taxon>
        <taxon>Euteleostomi</taxon>
        <taxon>Actinopterygii</taxon>
        <taxon>Neopterygii</taxon>
        <taxon>Teleostei</taxon>
        <taxon>Neoteleostei</taxon>
        <taxon>Acanthomorphata</taxon>
        <taxon>Anabantaria</taxon>
        <taxon>Anabantiformes</taxon>
        <taxon>Channoidei</taxon>
        <taxon>Channidae</taxon>
        <taxon>Channa</taxon>
    </lineage>
</organism>
<proteinExistence type="predicted"/>
<reference evidence="3" key="2">
    <citation type="submission" date="2019-02" db="EMBL/GenBank/DDBJ databases">
        <title>Opniocepnalus argus Var Kimnra genome.</title>
        <authorList>
            <person name="Zhou C."/>
            <person name="Xiao S."/>
        </authorList>
    </citation>
    <scope>NUCLEOTIDE SEQUENCE [LARGE SCALE GENOMIC DNA]</scope>
</reference>
<gene>
    <name evidence="2" type="ORF">EXN66_Car012231</name>
</gene>
<protein>
    <recommendedName>
        <fullName evidence="4">Secreted protein</fullName>
    </recommendedName>
</protein>